<keyword evidence="3 7" id="KW-0479">Metal-binding</keyword>
<sequence length="601" mass="64931">MSQQTASQTTAWRNQRWSLWLVESLYQAGVQHVVIAPGSRSAPLALAFAQHPDIQRHTHFDERGAGFLALGLAKASGRPVAIVVTSGSAVANLLPAVVEAYQTGIPLLLLTADRPAELIDCGANQAIQQRNIFGSYVSEAIHLPPADEFASSADKLASYARQLIQRIRDHQAAPIHINCPFREPLYISPEQQNEYAEADSEAATFFAAGLSSTATPAPVALQPDWLALSQQSGLIIAGAMTAAEACAVKALAKQLGWPLLADLQSQSRDDADSACYFDLWLSSADAQQIMSQPALILQFGGRLVSKRLMQALATTALPNYWLVSPSTTSLDPLNKASRQIRSAIVPWCQAHSAALPAALVNEASHAMELVQQINHKEQRAQQQIQRLLDDSCPSAISPVTEISVTKWLAETMTQAHSLMTGNSLPVRLLELFSGHLQAPLYSNRGASGIDGLLATAVGIAKATRHRPLALLIGDMSLLHDLNSLALLSKHQGPLAVVVLNNDGGNIFQILPVPEHAMKPLFQQPTQWQLADVCKGFALDYQQPSNTQAFSQQLTHALSTDHPVVIEVMVEPGQSVAQLKQLFAAFNDHDLQQGAHRETSDD</sequence>
<dbReference type="CDD" id="cd07037">
    <property type="entry name" value="TPP_PYR_MenD"/>
    <property type="match status" value="1"/>
</dbReference>
<comment type="cofactor">
    <cofactor evidence="7">
        <name>Mg(2+)</name>
        <dbReference type="ChEBI" id="CHEBI:18420"/>
    </cofactor>
    <cofactor evidence="7">
        <name>Mn(2+)</name>
        <dbReference type="ChEBI" id="CHEBI:29035"/>
    </cofactor>
</comment>
<protein>
    <recommendedName>
        <fullName evidence="7">2-succinyl-5-enolpyruvyl-6-hydroxy-3-cyclohexene-1-carboxylate synthase</fullName>
        <shortName evidence="7">SEPHCHC synthase</shortName>
        <ecNumber evidence="7">2.2.1.9</ecNumber>
    </recommendedName>
    <alternativeName>
        <fullName evidence="7">Menaquinone biosynthesis protein MenD</fullName>
    </alternativeName>
</protein>
<gene>
    <name evidence="7" type="primary">menD</name>
    <name evidence="11" type="ORF">EXY25_12575</name>
</gene>
<comment type="function">
    <text evidence="7">Catalyzes the thiamine diphosphate-dependent decarboxylation of 2-oxoglutarate and the subsequent addition of the resulting succinic semialdehyde-thiamine pyrophosphate anion to isochorismate to yield 2-succinyl-5-enolpyruvyl-6-hydroxy-3-cyclohexene-1-carboxylate (SEPHCHC).</text>
</comment>
<dbReference type="InterPro" id="IPR032264">
    <property type="entry name" value="MenD_middle"/>
</dbReference>
<comment type="pathway">
    <text evidence="7">Quinol/quinone metabolism; menaquinone biosynthesis.</text>
</comment>
<dbReference type="NCBIfam" id="TIGR00173">
    <property type="entry name" value="menD"/>
    <property type="match status" value="1"/>
</dbReference>
<dbReference type="Pfam" id="PF16582">
    <property type="entry name" value="TPP_enzyme_M_2"/>
    <property type="match status" value="1"/>
</dbReference>
<evidence type="ECO:0000313" key="11">
    <source>
        <dbReference type="EMBL" id="TAA45037.1"/>
    </source>
</evidence>
<keyword evidence="4 7" id="KW-0460">Magnesium</keyword>
<name>A0ABY1WNA7_9GAMM</name>
<dbReference type="EMBL" id="SHLY01000004">
    <property type="protein sequence ID" value="TAA45037.1"/>
    <property type="molecule type" value="Genomic_DNA"/>
</dbReference>
<evidence type="ECO:0000256" key="2">
    <source>
        <dbReference type="ARBA" id="ARBA00022679"/>
    </source>
</evidence>
<comment type="catalytic activity">
    <reaction evidence="7">
        <text>isochorismate + 2-oxoglutarate + H(+) = 5-enolpyruvoyl-6-hydroxy-2-succinyl-cyclohex-3-ene-1-carboxylate + CO2</text>
        <dbReference type="Rhea" id="RHEA:25593"/>
        <dbReference type="ChEBI" id="CHEBI:15378"/>
        <dbReference type="ChEBI" id="CHEBI:16526"/>
        <dbReference type="ChEBI" id="CHEBI:16810"/>
        <dbReference type="ChEBI" id="CHEBI:29780"/>
        <dbReference type="ChEBI" id="CHEBI:58818"/>
        <dbReference type="EC" id="2.2.1.9"/>
    </reaction>
</comment>
<evidence type="ECO:0000256" key="4">
    <source>
        <dbReference type="ARBA" id="ARBA00022842"/>
    </source>
</evidence>
<feature type="domain" description="Thiamine pyrophosphate enzyme TPP-binding" evidence="8">
    <location>
        <begin position="453"/>
        <end position="567"/>
    </location>
</feature>
<dbReference type="Proteomes" id="UP000292544">
    <property type="component" value="Unassembled WGS sequence"/>
</dbReference>
<dbReference type="PANTHER" id="PTHR42916:SF1">
    <property type="entry name" value="PROTEIN PHYLLO, CHLOROPLASTIC"/>
    <property type="match status" value="1"/>
</dbReference>
<evidence type="ECO:0000313" key="12">
    <source>
        <dbReference type="Proteomes" id="UP000292544"/>
    </source>
</evidence>
<evidence type="ECO:0000256" key="1">
    <source>
        <dbReference type="ARBA" id="ARBA00022428"/>
    </source>
</evidence>
<dbReference type="EC" id="2.2.1.9" evidence="7"/>
<dbReference type="InterPro" id="IPR011766">
    <property type="entry name" value="TPP_enzyme_TPP-bd"/>
</dbReference>
<evidence type="ECO:0000259" key="8">
    <source>
        <dbReference type="Pfam" id="PF02775"/>
    </source>
</evidence>
<dbReference type="PANTHER" id="PTHR42916">
    <property type="entry name" value="2-SUCCINYL-5-ENOLPYRUVYL-6-HYDROXY-3-CYCLOHEXENE-1-CARBOXYLATE SYNTHASE"/>
    <property type="match status" value="1"/>
</dbReference>
<comment type="subunit">
    <text evidence="7">Homodimer.</text>
</comment>
<dbReference type="InterPro" id="IPR029061">
    <property type="entry name" value="THDP-binding"/>
</dbReference>
<dbReference type="SUPFAM" id="SSF52518">
    <property type="entry name" value="Thiamin diphosphate-binding fold (THDP-binding)"/>
    <property type="match status" value="2"/>
</dbReference>
<evidence type="ECO:0000259" key="10">
    <source>
        <dbReference type="Pfam" id="PF16582"/>
    </source>
</evidence>
<comment type="cofactor">
    <cofactor evidence="7">
        <name>thiamine diphosphate</name>
        <dbReference type="ChEBI" id="CHEBI:58937"/>
    </cofactor>
    <text evidence="7">Binds 1 thiamine pyrophosphate per subunit.</text>
</comment>
<accession>A0ABY1WNA7</accession>
<dbReference type="Pfam" id="PF02776">
    <property type="entry name" value="TPP_enzyme_N"/>
    <property type="match status" value="1"/>
</dbReference>
<evidence type="ECO:0000259" key="9">
    <source>
        <dbReference type="Pfam" id="PF02776"/>
    </source>
</evidence>
<feature type="domain" description="Menaquinone biosynthesis protein MenD middle" evidence="10">
    <location>
        <begin position="214"/>
        <end position="381"/>
    </location>
</feature>
<dbReference type="InterPro" id="IPR012001">
    <property type="entry name" value="Thiamin_PyroP_enz_TPP-bd_dom"/>
</dbReference>
<keyword evidence="12" id="KW-1185">Reference proteome</keyword>
<keyword evidence="2 7" id="KW-0808">Transferase</keyword>
<dbReference type="RefSeq" id="WP_130567045.1">
    <property type="nucleotide sequence ID" value="NZ_SHLY01000004.1"/>
</dbReference>
<proteinExistence type="inferred from homology"/>
<keyword evidence="1 7" id="KW-0474">Menaquinone biosynthesis</keyword>
<evidence type="ECO:0000256" key="7">
    <source>
        <dbReference type="HAMAP-Rule" id="MF_01659"/>
    </source>
</evidence>
<dbReference type="Pfam" id="PF02775">
    <property type="entry name" value="TPP_enzyme_C"/>
    <property type="match status" value="1"/>
</dbReference>
<dbReference type="CDD" id="cd02009">
    <property type="entry name" value="TPP_SHCHC_synthase"/>
    <property type="match status" value="1"/>
</dbReference>
<comment type="pathway">
    <text evidence="7">Quinol/quinone metabolism; 1,4-dihydroxy-2-naphthoate biosynthesis; 1,4-dihydroxy-2-naphthoate from chorismate: step 2/7.</text>
</comment>
<dbReference type="PIRSF" id="PIRSF004983">
    <property type="entry name" value="MenD"/>
    <property type="match status" value="1"/>
</dbReference>
<dbReference type="Gene3D" id="3.40.50.1220">
    <property type="entry name" value="TPP-binding domain"/>
    <property type="match status" value="1"/>
</dbReference>
<evidence type="ECO:0000256" key="5">
    <source>
        <dbReference type="ARBA" id="ARBA00023052"/>
    </source>
</evidence>
<dbReference type="Gene3D" id="3.40.50.970">
    <property type="match status" value="2"/>
</dbReference>
<feature type="domain" description="Thiamine pyrophosphate enzyme N-terminal TPP-binding" evidence="9">
    <location>
        <begin position="20"/>
        <end position="127"/>
    </location>
</feature>
<dbReference type="InterPro" id="IPR004433">
    <property type="entry name" value="MenaQ_synth_MenD"/>
</dbReference>
<dbReference type="GO" id="GO:0070204">
    <property type="term" value="F:2-succinyl-5-enolpyruvyl-6-hydroxy-3-cyclohexene-1-carboxylic-acid synthase activity"/>
    <property type="evidence" value="ECO:0007669"/>
    <property type="project" value="UniProtKB-EC"/>
</dbReference>
<evidence type="ECO:0000256" key="3">
    <source>
        <dbReference type="ARBA" id="ARBA00022723"/>
    </source>
</evidence>
<reference evidence="12" key="1">
    <citation type="submission" date="2019-02" db="EMBL/GenBank/DDBJ databases">
        <title>Draft genome sequence of Muricauda sp. 176CP4-71.</title>
        <authorList>
            <person name="Park J.-S."/>
        </authorList>
    </citation>
    <scope>NUCLEOTIDE SEQUENCE [LARGE SCALE GENOMIC DNA]</scope>
    <source>
        <strain evidence="12">176GS2-150</strain>
    </source>
</reference>
<keyword evidence="5 7" id="KW-0786">Thiamine pyrophosphate</keyword>
<comment type="caution">
    <text evidence="11">The sequence shown here is derived from an EMBL/GenBank/DDBJ whole genome shotgun (WGS) entry which is preliminary data.</text>
</comment>
<dbReference type="HAMAP" id="MF_01659">
    <property type="entry name" value="MenD"/>
    <property type="match status" value="1"/>
</dbReference>
<organism evidence="11 12">
    <name type="scientific">Corallincola spongiicola</name>
    <dbReference type="NCBI Taxonomy" id="2520508"/>
    <lineage>
        <taxon>Bacteria</taxon>
        <taxon>Pseudomonadati</taxon>
        <taxon>Pseudomonadota</taxon>
        <taxon>Gammaproteobacteria</taxon>
        <taxon>Alteromonadales</taxon>
        <taxon>Psychromonadaceae</taxon>
        <taxon>Corallincola</taxon>
    </lineage>
</organism>
<comment type="similarity">
    <text evidence="7">Belongs to the TPP enzyme family. MenD subfamily.</text>
</comment>
<evidence type="ECO:0000256" key="6">
    <source>
        <dbReference type="ARBA" id="ARBA00023211"/>
    </source>
</evidence>
<keyword evidence="6 7" id="KW-0464">Manganese</keyword>